<organism evidence="1 2">
    <name type="scientific">Wood mouse herpesvirus</name>
    <dbReference type="NCBI Taxonomy" id="432370"/>
    <lineage>
        <taxon>Viruses</taxon>
        <taxon>Duplodnaviria</taxon>
        <taxon>Heunggongvirae</taxon>
        <taxon>Peploviricota</taxon>
        <taxon>Herviviricetes</taxon>
        <taxon>Herpesvirales</taxon>
        <taxon>Orthoherpesviridae</taxon>
        <taxon>Gammaherpesvirinae</taxon>
        <taxon>Rhadinovirus</taxon>
        <taxon>Rhadinovirus muridgamma7</taxon>
        <taxon>Murid gammaherpesvirus 7</taxon>
    </lineage>
</organism>
<dbReference type="SUPFAM" id="SSF82046">
    <property type="entry name" value="Viral chemokine binding protein m3"/>
    <property type="match status" value="1"/>
</dbReference>
<dbReference type="Proteomes" id="UP000158501">
    <property type="component" value="Segment"/>
</dbReference>
<dbReference type="InterPro" id="IPR015296">
    <property type="entry name" value="Chemokine-bd_M3_vir"/>
</dbReference>
<dbReference type="GO" id="GO:0019956">
    <property type="term" value="F:chemokine binding"/>
    <property type="evidence" value="ECO:0007669"/>
    <property type="project" value="InterPro"/>
</dbReference>
<dbReference type="InterPro" id="IPR036323">
    <property type="entry name" value="M3_sf_vir"/>
</dbReference>
<dbReference type="Gene3D" id="2.60.40.1330">
    <property type="match status" value="1"/>
</dbReference>
<gene>
    <name evidence="1" type="primary">M3</name>
</gene>
<dbReference type="KEGG" id="vg:65100967"/>
<dbReference type="Pfam" id="PF09213">
    <property type="entry name" value="M3"/>
    <property type="match status" value="1"/>
</dbReference>
<dbReference type="EMBL" id="GQ169129">
    <property type="protein sequence ID" value="ACY41081.1"/>
    <property type="molecule type" value="Genomic_DNA"/>
</dbReference>
<keyword evidence="2" id="KW-1185">Reference proteome</keyword>
<protein>
    <submittedName>
        <fullName evidence="1">Chemokine-binding protein M3</fullName>
    </submittedName>
</protein>
<evidence type="ECO:0000313" key="2">
    <source>
        <dbReference type="Proteomes" id="UP000158501"/>
    </source>
</evidence>
<sequence>MAFQTPSMLIKCCILLLVGVVAESTSIGLRPALTTYSSGVTTQSVDLSQIKRGAEIQAHCLTPAETEVTECASILKDVLAQNLHELQGLCNVKNKMGAPWVSVEELGQEIITGRLPFPSVGGTPVNDLVRVLVVAESNTPEETPEEEFYAYVELQTGLYTFGLADANVVYASEYMTIWMIDIPRSYVDDGMLTRATFLEQWPGAKVTVMIPYSSTFTWCGEIGAISEESAPQPSLSARSPVCKNSARYSTSKFCEVDGCTAETGMEKMSLLTPFGGPPQQAKMNTCPCYYKYSVSPLPAMDHLILADLAGLDSLTSPVYVMAAYFDSTHENPVRPSSKLYHCALQMTSHDGVWTSTSSEQCPIRLVEGQSRNVLQVLVAPTSMPKLVGVSLMLEGQQYRLEYFGDH</sequence>
<dbReference type="RefSeq" id="YP_010085880.1">
    <property type="nucleotide sequence ID" value="NC_055233.1"/>
</dbReference>
<proteinExistence type="predicted"/>
<dbReference type="InterPro" id="IPR015950">
    <property type="entry name" value="Chemokine-bd_M3_sub1_vir"/>
</dbReference>
<evidence type="ECO:0000313" key="1">
    <source>
        <dbReference type="EMBL" id="ACY41081.1"/>
    </source>
</evidence>
<accession>D0U1J5</accession>
<dbReference type="Gene3D" id="2.60.40.1340">
    <property type="entry name" value="Chemokine-binding protein M3-like"/>
    <property type="match status" value="1"/>
</dbReference>
<reference evidence="1 2" key="1">
    <citation type="journal article" date="2010" name="J. Gen. Virol.">
        <title>Characterization of a novel wood mouse virus related to murid herpesvirus 4.</title>
        <authorList>
            <person name="Hughes D.J."/>
            <person name="Kipar A."/>
            <person name="Milligan S.G."/>
            <person name="Cunningham C."/>
            <person name="Sanders M."/>
            <person name="Quail M.A."/>
            <person name="Rajandream M.A."/>
            <person name="Efstathiou S."/>
            <person name="Bowden R.J."/>
            <person name="Chastel C."/>
            <person name="Bennett M."/>
            <person name="Sample J.T."/>
            <person name="Barrell B."/>
            <person name="Davison A.J."/>
            <person name="Stewart J.P."/>
        </authorList>
    </citation>
    <scope>NUCLEOTIDE SEQUENCE [LARGE SCALE GENOMIC DNA]</scope>
    <source>
        <strain evidence="1">WM8</strain>
    </source>
</reference>
<dbReference type="InterPro" id="IPR015951">
    <property type="entry name" value="Chemokine-bd_M3_sub2_vir"/>
</dbReference>
<name>D0U1J5_9GAMA</name>
<dbReference type="GeneID" id="65100967"/>